<dbReference type="Proteomes" id="UP001311799">
    <property type="component" value="Unassembled WGS sequence"/>
</dbReference>
<keyword evidence="2" id="KW-0472">Membrane</keyword>
<proteinExistence type="predicted"/>
<dbReference type="EMBL" id="JAWDEY010000016">
    <property type="protein sequence ID" value="KAK6589002.1"/>
    <property type="molecule type" value="Genomic_DNA"/>
</dbReference>
<evidence type="ECO:0000256" key="2">
    <source>
        <dbReference type="SAM" id="Phobius"/>
    </source>
</evidence>
<keyword evidence="2" id="KW-1133">Transmembrane helix</keyword>
<keyword evidence="4" id="KW-1185">Reference proteome</keyword>
<feature type="coiled-coil region" evidence="1">
    <location>
        <begin position="45"/>
        <end position="99"/>
    </location>
</feature>
<comment type="caution">
    <text evidence="3">The sequence shown here is derived from an EMBL/GenBank/DDBJ whole genome shotgun (WGS) entry which is preliminary data.</text>
</comment>
<evidence type="ECO:0000313" key="4">
    <source>
        <dbReference type="Proteomes" id="UP001311799"/>
    </source>
</evidence>
<accession>A0AAV9XYM3</accession>
<name>A0AAV9XYM3_9CRYT</name>
<organism evidence="3 4">
    <name type="scientific">Cryptosporidium xiaoi</name>
    <dbReference type="NCBI Taxonomy" id="659607"/>
    <lineage>
        <taxon>Eukaryota</taxon>
        <taxon>Sar</taxon>
        <taxon>Alveolata</taxon>
        <taxon>Apicomplexa</taxon>
        <taxon>Conoidasida</taxon>
        <taxon>Coccidia</taxon>
        <taxon>Eucoccidiorida</taxon>
        <taxon>Eimeriorina</taxon>
        <taxon>Cryptosporidiidae</taxon>
        <taxon>Cryptosporidium</taxon>
    </lineage>
</organism>
<dbReference type="AlphaFoldDB" id="A0AAV9XYM3"/>
<feature type="transmembrane region" description="Helical" evidence="2">
    <location>
        <begin position="211"/>
        <end position="229"/>
    </location>
</feature>
<evidence type="ECO:0000313" key="3">
    <source>
        <dbReference type="EMBL" id="KAK6589002.1"/>
    </source>
</evidence>
<protein>
    <recommendedName>
        <fullName evidence="5">t-SNARE coiled-coil homology domain-containing protein</fullName>
    </recommendedName>
</protein>
<reference evidence="3 4" key="1">
    <citation type="submission" date="2023-10" db="EMBL/GenBank/DDBJ databases">
        <title>Comparative genomics analysis reveals potential genetic determinants of host preference in Cryptosporidium xiaoi.</title>
        <authorList>
            <person name="Xiao L."/>
            <person name="Li J."/>
        </authorList>
    </citation>
    <scope>NUCLEOTIDE SEQUENCE [LARGE SCALE GENOMIC DNA]</scope>
    <source>
        <strain evidence="3 4">52996</strain>
    </source>
</reference>
<sequence length="236" mass="27591">MLIASEYYSTYEDEFLSIIQSIERLILKVDISEGSVSSKIGRSEINNLESKFKDAKNCLNRLKEEVSILSKNSNEYRSYQRYNNVYNEIYNKFEGLKEEVLFNYKDNEIDKYKNNEYKSQLMNNDYIGDNSINVMGISTEDLMSRNENNIRISSKLAQETQNIGLQSLNTLKIQRDNITRSIYGLNDIDFNIGEGRKLASALYRQKVLERLTLYIIIAVLLLANLYVFTKKIRKYI</sequence>
<dbReference type="SUPFAM" id="SSF58038">
    <property type="entry name" value="SNARE fusion complex"/>
    <property type="match status" value="1"/>
</dbReference>
<dbReference type="Gene3D" id="1.20.5.110">
    <property type="match status" value="1"/>
</dbReference>
<evidence type="ECO:0000256" key="1">
    <source>
        <dbReference type="SAM" id="Coils"/>
    </source>
</evidence>
<evidence type="ECO:0008006" key="5">
    <source>
        <dbReference type="Google" id="ProtNLM"/>
    </source>
</evidence>
<keyword evidence="1" id="KW-0175">Coiled coil</keyword>
<keyword evidence="2" id="KW-0812">Transmembrane</keyword>
<gene>
    <name evidence="3" type="ORF">RS030_243617</name>
</gene>